<feature type="domain" description="Zeta toxin" evidence="3">
    <location>
        <begin position="3"/>
        <end position="144"/>
    </location>
</feature>
<gene>
    <name evidence="4" type="ORF">SAMN02745181_3402</name>
</gene>
<dbReference type="InterPro" id="IPR027417">
    <property type="entry name" value="P-loop_NTPase"/>
</dbReference>
<dbReference type="PANTHER" id="PTHR39206:SF1">
    <property type="entry name" value="SLL8004 PROTEIN"/>
    <property type="match status" value="1"/>
</dbReference>
<organism evidence="4 5">
    <name type="scientific">Rubritalea squalenifaciens DSM 18772</name>
    <dbReference type="NCBI Taxonomy" id="1123071"/>
    <lineage>
        <taxon>Bacteria</taxon>
        <taxon>Pseudomonadati</taxon>
        <taxon>Verrucomicrobiota</taxon>
        <taxon>Verrucomicrobiia</taxon>
        <taxon>Verrucomicrobiales</taxon>
        <taxon>Rubritaleaceae</taxon>
        <taxon>Rubritalea</taxon>
    </lineage>
</organism>
<name>A0A1M6QHT7_9BACT</name>
<protein>
    <submittedName>
        <fullName evidence="4">Predicted ABC-type ATPase</fullName>
    </submittedName>
</protein>
<dbReference type="EMBL" id="FQYR01000006">
    <property type="protein sequence ID" value="SHK19725.1"/>
    <property type="molecule type" value="Genomic_DNA"/>
</dbReference>
<dbReference type="SUPFAM" id="SSF52540">
    <property type="entry name" value="P-loop containing nucleoside triphosphate hydrolases"/>
    <property type="match status" value="1"/>
</dbReference>
<dbReference type="GO" id="GO:0005524">
    <property type="term" value="F:ATP binding"/>
    <property type="evidence" value="ECO:0007669"/>
    <property type="project" value="UniProtKB-KW"/>
</dbReference>
<evidence type="ECO:0000256" key="1">
    <source>
        <dbReference type="ARBA" id="ARBA00022741"/>
    </source>
</evidence>
<dbReference type="PANTHER" id="PTHR39206">
    <property type="entry name" value="SLL8004 PROTEIN"/>
    <property type="match status" value="1"/>
</dbReference>
<proteinExistence type="predicted"/>
<dbReference type="Pfam" id="PF06414">
    <property type="entry name" value="Zeta_toxin"/>
    <property type="match status" value="1"/>
</dbReference>
<evidence type="ECO:0000313" key="5">
    <source>
        <dbReference type="Proteomes" id="UP000184510"/>
    </source>
</evidence>
<dbReference type="RefSeq" id="WP_143184959.1">
    <property type="nucleotide sequence ID" value="NZ_FQYR01000006.1"/>
</dbReference>
<dbReference type="InterPro" id="IPR010488">
    <property type="entry name" value="Zeta_toxin_domain"/>
</dbReference>
<dbReference type="Proteomes" id="UP000184510">
    <property type="component" value="Unassembled WGS sequence"/>
</dbReference>
<keyword evidence="5" id="KW-1185">Reference proteome</keyword>
<dbReference type="GO" id="GO:0016301">
    <property type="term" value="F:kinase activity"/>
    <property type="evidence" value="ECO:0007669"/>
    <property type="project" value="InterPro"/>
</dbReference>
<evidence type="ECO:0000259" key="3">
    <source>
        <dbReference type="Pfam" id="PF06414"/>
    </source>
</evidence>
<evidence type="ECO:0000313" key="4">
    <source>
        <dbReference type="EMBL" id="SHK19725.1"/>
    </source>
</evidence>
<dbReference type="InParanoid" id="A0A1M6QHT7"/>
<keyword evidence="1" id="KW-0547">Nucleotide-binding</keyword>
<sequence length="184" mass="20479">MPAPLLIIIGGPNGAGKTTFAREYLTHEMKGLRFLNTDEIARGLSPFDVDAVAIKAGRTFIQEVKSEIKQGNSLAIESTLSGKTHAQLIARAKKAGYRTRLHFVWIPSIQLSKQRVAQRKKLGGHDVPLKDIERRFPRVMQNLTSTYLPLADEWTIWNGAITPPKVLANHDSHTILSVTEFLAE</sequence>
<dbReference type="AlphaFoldDB" id="A0A1M6QHT7"/>
<accession>A0A1M6QHT7</accession>
<dbReference type="STRING" id="1123071.SAMN02745181_3402"/>
<reference evidence="4 5" key="1">
    <citation type="submission" date="2016-11" db="EMBL/GenBank/DDBJ databases">
        <authorList>
            <person name="Jaros S."/>
            <person name="Januszkiewicz K."/>
            <person name="Wedrychowicz H."/>
        </authorList>
    </citation>
    <scope>NUCLEOTIDE SEQUENCE [LARGE SCALE GENOMIC DNA]</scope>
    <source>
        <strain evidence="4 5">DSM 18772</strain>
    </source>
</reference>
<keyword evidence="2" id="KW-0067">ATP-binding</keyword>
<dbReference type="OrthoDB" id="9791543at2"/>
<evidence type="ECO:0000256" key="2">
    <source>
        <dbReference type="ARBA" id="ARBA00022840"/>
    </source>
</evidence>
<dbReference type="Gene3D" id="3.40.50.300">
    <property type="entry name" value="P-loop containing nucleotide triphosphate hydrolases"/>
    <property type="match status" value="1"/>
</dbReference>